<dbReference type="VEuPathDB" id="CryptoDB:Cvel_7658"/>
<proteinExistence type="predicted"/>
<dbReference type="EMBL" id="CDMZ01003296">
    <property type="protein sequence ID" value="CEM45829.1"/>
    <property type="molecule type" value="Genomic_DNA"/>
</dbReference>
<dbReference type="AlphaFoldDB" id="A0A0G4HNN4"/>
<feature type="compositionally biased region" description="Basic and acidic residues" evidence="1">
    <location>
        <begin position="62"/>
        <end position="74"/>
    </location>
</feature>
<organism evidence="2">
    <name type="scientific">Chromera velia CCMP2878</name>
    <dbReference type="NCBI Taxonomy" id="1169474"/>
    <lineage>
        <taxon>Eukaryota</taxon>
        <taxon>Sar</taxon>
        <taxon>Alveolata</taxon>
        <taxon>Colpodellida</taxon>
        <taxon>Chromeraceae</taxon>
        <taxon>Chromera</taxon>
    </lineage>
</organism>
<sequence>MTEIRPPARLWRPLGSSSHAAAASDRRKTTKLSLKTRVEPPPPRLVRGAQPDPSLAPLHALGETDRGSLPEELWRSLSPSLPTTEAVGGRRGDSADVSKVLAASFGEPVEARREREGGEELLDEQMRGRPIEEPQKRRHRERGWAPKPVPSWPPSEEVT</sequence>
<gene>
    <name evidence="2" type="ORF">Cvel_7658</name>
</gene>
<evidence type="ECO:0000256" key="1">
    <source>
        <dbReference type="SAM" id="MobiDB-lite"/>
    </source>
</evidence>
<evidence type="ECO:0000313" key="2">
    <source>
        <dbReference type="EMBL" id="CEM45829.1"/>
    </source>
</evidence>
<reference evidence="2" key="1">
    <citation type="submission" date="2014-11" db="EMBL/GenBank/DDBJ databases">
        <authorList>
            <person name="Otto D Thomas"/>
            <person name="Naeem Raeece"/>
        </authorList>
    </citation>
    <scope>NUCLEOTIDE SEQUENCE</scope>
</reference>
<name>A0A0G4HNN4_9ALVE</name>
<protein>
    <submittedName>
        <fullName evidence="2">Uncharacterized protein</fullName>
    </submittedName>
</protein>
<accession>A0A0G4HNN4</accession>
<feature type="compositionally biased region" description="Basic and acidic residues" evidence="1">
    <location>
        <begin position="109"/>
        <end position="135"/>
    </location>
</feature>
<feature type="region of interest" description="Disordered" evidence="1">
    <location>
        <begin position="1"/>
        <end position="159"/>
    </location>
</feature>